<evidence type="ECO:0000256" key="3">
    <source>
        <dbReference type="ARBA" id="ARBA00022490"/>
    </source>
</evidence>
<dbReference type="PROSITE" id="PS51450">
    <property type="entry name" value="LRR"/>
    <property type="match status" value="2"/>
</dbReference>
<proteinExistence type="predicted"/>
<reference evidence="7" key="2">
    <citation type="submission" date="2025-08" db="UniProtKB">
        <authorList>
            <consortium name="Ensembl"/>
        </authorList>
    </citation>
    <scope>IDENTIFICATION</scope>
    <source>
        <strain evidence="7">broiler</strain>
    </source>
</reference>
<dbReference type="SUPFAM" id="SSF52058">
    <property type="entry name" value="L domain-like"/>
    <property type="match status" value="1"/>
</dbReference>
<keyword evidence="5" id="KW-0677">Repeat</keyword>
<dbReference type="InterPro" id="IPR001611">
    <property type="entry name" value="Leu-rich_rpt"/>
</dbReference>
<feature type="domain" description="U2A'/phosphoprotein 32 family A C-terminal" evidence="6">
    <location>
        <begin position="180"/>
        <end position="198"/>
    </location>
</feature>
<dbReference type="Gene3D" id="3.80.10.10">
    <property type="entry name" value="Ribonuclease Inhibitor"/>
    <property type="match status" value="1"/>
</dbReference>
<evidence type="ECO:0000313" key="8">
    <source>
        <dbReference type="Proteomes" id="UP000000539"/>
    </source>
</evidence>
<protein>
    <recommendedName>
        <fullName evidence="2">Leucine-rich repeat-containing protein 51</fullName>
    </recommendedName>
</protein>
<dbReference type="Proteomes" id="UP000000539">
    <property type="component" value="Chromosome 1"/>
</dbReference>
<name>A0A8V0XFN9_CHICK</name>
<accession>A0A8V0XFN9</accession>
<evidence type="ECO:0000256" key="4">
    <source>
        <dbReference type="ARBA" id="ARBA00022614"/>
    </source>
</evidence>
<dbReference type="Pfam" id="PF14580">
    <property type="entry name" value="LRR_9"/>
    <property type="match status" value="1"/>
</dbReference>
<organism evidence="7 8">
    <name type="scientific">Gallus gallus</name>
    <name type="common">Chicken</name>
    <dbReference type="NCBI Taxonomy" id="9031"/>
    <lineage>
        <taxon>Eukaryota</taxon>
        <taxon>Metazoa</taxon>
        <taxon>Chordata</taxon>
        <taxon>Craniata</taxon>
        <taxon>Vertebrata</taxon>
        <taxon>Euteleostomi</taxon>
        <taxon>Archelosauria</taxon>
        <taxon>Archosauria</taxon>
        <taxon>Dinosauria</taxon>
        <taxon>Saurischia</taxon>
        <taxon>Theropoda</taxon>
        <taxon>Coelurosauria</taxon>
        <taxon>Aves</taxon>
        <taxon>Neognathae</taxon>
        <taxon>Galloanserae</taxon>
        <taxon>Galliformes</taxon>
        <taxon>Phasianidae</taxon>
        <taxon>Phasianinae</taxon>
        <taxon>Gallus</taxon>
    </lineage>
</organism>
<gene>
    <name evidence="7" type="primary">LOC107052453</name>
</gene>
<reference evidence="7" key="3">
    <citation type="submission" date="2025-09" db="UniProtKB">
        <authorList>
            <consortium name="Ensembl"/>
        </authorList>
    </citation>
    <scope>IDENTIFICATION</scope>
    <source>
        <strain evidence="7">broiler</strain>
    </source>
</reference>
<evidence type="ECO:0000313" key="7">
    <source>
        <dbReference type="Ensembl" id="ENSGALP00010003458.1"/>
    </source>
</evidence>
<dbReference type="AlphaFoldDB" id="A0A8V0XFN9"/>
<dbReference type="GeneTree" id="ENSGT00510000047925"/>
<keyword evidence="4" id="KW-0433">Leucine-rich repeat</keyword>
<evidence type="ECO:0000256" key="2">
    <source>
        <dbReference type="ARBA" id="ARBA00014223"/>
    </source>
</evidence>
<dbReference type="InterPro" id="IPR003603">
    <property type="entry name" value="U2A'_phosphoprotein32A_C"/>
</dbReference>
<dbReference type="PANTHER" id="PTHR46545:SF1">
    <property type="entry name" value="LEUCINE-RICH REPEAT-CONTAINING PROTEIN 51"/>
    <property type="match status" value="1"/>
</dbReference>
<reference evidence="7" key="1">
    <citation type="submission" date="2020-11" db="EMBL/GenBank/DDBJ databases">
        <title>Gallus gallus (Chicken) genome, bGalGal1, GRCg7b, maternal haplotype autosomes + Z &amp; W.</title>
        <authorList>
            <person name="Warren W."/>
            <person name="Formenti G."/>
            <person name="Fedrigo O."/>
            <person name="Haase B."/>
            <person name="Mountcastle J."/>
            <person name="Balacco J."/>
            <person name="Tracey A."/>
            <person name="Schneider V."/>
            <person name="Okimoto R."/>
            <person name="Cheng H."/>
            <person name="Hawken R."/>
            <person name="Howe K."/>
            <person name="Jarvis E.D."/>
        </authorList>
    </citation>
    <scope>NUCLEOTIDE SEQUENCE [LARGE SCALE GENOMIC DNA]</scope>
    <source>
        <strain evidence="7">Broiler</strain>
    </source>
</reference>
<evidence type="ECO:0000256" key="5">
    <source>
        <dbReference type="ARBA" id="ARBA00022737"/>
    </source>
</evidence>
<dbReference type="GO" id="GO:0005930">
    <property type="term" value="C:axoneme"/>
    <property type="evidence" value="ECO:0000318"/>
    <property type="project" value="GO_Central"/>
</dbReference>
<keyword evidence="8" id="KW-1185">Reference proteome</keyword>
<dbReference type="Ensembl" id="ENSGALT00010005619.1">
    <property type="protein sequence ID" value="ENSGALP00010003458.1"/>
    <property type="gene ID" value="ENSGALG00010002440.1"/>
</dbReference>
<dbReference type="InterPro" id="IPR032675">
    <property type="entry name" value="LRR_dom_sf"/>
</dbReference>
<keyword evidence="3" id="KW-0963">Cytoplasm</keyword>
<comment type="subcellular location">
    <subcellularLocation>
        <location evidence="1">Cytoplasm</location>
    </subcellularLocation>
</comment>
<dbReference type="OrthoDB" id="676979at2759"/>
<evidence type="ECO:0000259" key="6">
    <source>
        <dbReference type="SMART" id="SM00446"/>
    </source>
</evidence>
<dbReference type="SMART" id="SM00446">
    <property type="entry name" value="LRRcap"/>
    <property type="match status" value="1"/>
</dbReference>
<dbReference type="PANTHER" id="PTHR46545">
    <property type="entry name" value="LEUCINE-RICH REPEAT-CONTAINING PROTEIN 51"/>
    <property type="match status" value="1"/>
</dbReference>
<evidence type="ECO:0000256" key="1">
    <source>
        <dbReference type="ARBA" id="ARBA00004496"/>
    </source>
</evidence>
<sequence>MGYGEGCGGGGGALLWGMGRAEGVCGVLCALGGGDRDCCGAAAGPGPIGCPTAMPSRPLPPELSPPLDFSFRPLRTLEDLSPEGGPSPTLALRLPYTGLSSLWGLHPTLQRLLADPTQLRWLDLSFNCLTAIDPVLTTLGGLQSLHLHGNAIGCLSEVDKLGALRQLHRLTLCGNPLEKERGYRRYVLALLPQLSTLDFSAVTQQEHREVAVWEHNQSRPRAQRASE</sequence>